<dbReference type="Pfam" id="PF06808">
    <property type="entry name" value="DctM"/>
    <property type="match status" value="1"/>
</dbReference>
<dbReference type="EMBL" id="JAZHRV010000001">
    <property type="protein sequence ID" value="MEH2557508.1"/>
    <property type="molecule type" value="Genomic_DNA"/>
</dbReference>
<feature type="transmembrane region" description="Helical" evidence="7">
    <location>
        <begin position="34"/>
        <end position="57"/>
    </location>
</feature>
<feature type="transmembrane region" description="Helical" evidence="7">
    <location>
        <begin position="297"/>
        <end position="316"/>
    </location>
</feature>
<keyword evidence="3 7" id="KW-0997">Cell inner membrane</keyword>
<feature type="transmembrane region" description="Helical" evidence="7">
    <location>
        <begin position="336"/>
        <end position="369"/>
    </location>
</feature>
<keyword evidence="6 7" id="KW-0472">Membrane</keyword>
<comment type="caution">
    <text evidence="9">The sequence shown here is derived from an EMBL/GenBank/DDBJ whole genome shotgun (WGS) entry which is preliminary data.</text>
</comment>
<organism evidence="9 10">
    <name type="scientific">Bradyrhizobium algeriense</name>
    <dbReference type="NCBI Taxonomy" id="634784"/>
    <lineage>
        <taxon>Bacteria</taxon>
        <taxon>Pseudomonadati</taxon>
        <taxon>Pseudomonadota</taxon>
        <taxon>Alphaproteobacteria</taxon>
        <taxon>Hyphomicrobiales</taxon>
        <taxon>Nitrobacteraceae</taxon>
        <taxon>Bradyrhizobium</taxon>
    </lineage>
</organism>
<feature type="transmembrane region" description="Helical" evidence="7">
    <location>
        <begin position="261"/>
        <end position="276"/>
    </location>
</feature>
<proteinExistence type="inferred from homology"/>
<dbReference type="NCBIfam" id="TIGR00786">
    <property type="entry name" value="dctM"/>
    <property type="match status" value="1"/>
</dbReference>
<comment type="function">
    <text evidence="7">Part of the tripartite ATP-independent periplasmic (TRAP) transport system.</text>
</comment>
<protein>
    <recommendedName>
        <fullName evidence="7">TRAP transporter large permease protein</fullName>
    </recommendedName>
</protein>
<dbReference type="Proteomes" id="UP001364224">
    <property type="component" value="Unassembled WGS sequence"/>
</dbReference>
<feature type="transmembrane region" description="Helical" evidence="7">
    <location>
        <begin position="424"/>
        <end position="445"/>
    </location>
</feature>
<comment type="similarity">
    <text evidence="7">Belongs to the TRAP transporter large permease family.</text>
</comment>
<feature type="transmembrane region" description="Helical" evidence="7">
    <location>
        <begin position="69"/>
        <end position="87"/>
    </location>
</feature>
<evidence type="ECO:0000256" key="1">
    <source>
        <dbReference type="ARBA" id="ARBA00004429"/>
    </source>
</evidence>
<evidence type="ECO:0000256" key="3">
    <source>
        <dbReference type="ARBA" id="ARBA00022519"/>
    </source>
</evidence>
<comment type="subcellular location">
    <subcellularLocation>
        <location evidence="1 7">Cell inner membrane</location>
        <topology evidence="1 7">Multi-pass membrane protein</topology>
    </subcellularLocation>
</comment>
<keyword evidence="5 7" id="KW-1133">Transmembrane helix</keyword>
<keyword evidence="4 7" id="KW-0812">Transmembrane</keyword>
<feature type="transmembrane region" description="Helical" evidence="7">
    <location>
        <begin position="229"/>
        <end position="255"/>
    </location>
</feature>
<feature type="domain" description="TRAP C4-dicarboxylate transport system permease DctM subunit" evidence="8">
    <location>
        <begin position="14"/>
        <end position="448"/>
    </location>
</feature>
<feature type="transmembrane region" description="Helical" evidence="7">
    <location>
        <begin position="149"/>
        <end position="172"/>
    </location>
</feature>
<feature type="transmembrane region" description="Helical" evidence="7">
    <location>
        <begin position="381"/>
        <end position="404"/>
    </location>
</feature>
<evidence type="ECO:0000256" key="5">
    <source>
        <dbReference type="ARBA" id="ARBA00022989"/>
    </source>
</evidence>
<reference evidence="9 10" key="1">
    <citation type="submission" date="2024-02" db="EMBL/GenBank/DDBJ databases">
        <title>Adaptive strategies in a cosmopolitan and abundant soil bacterium.</title>
        <authorList>
            <person name="Carini P."/>
        </authorList>
    </citation>
    <scope>NUCLEOTIDE SEQUENCE [LARGE SCALE GENOMIC DNA]</scope>
    <source>
        <strain evidence="9 10">AZCC 1608</strain>
    </source>
</reference>
<evidence type="ECO:0000259" key="8">
    <source>
        <dbReference type="Pfam" id="PF06808"/>
    </source>
</evidence>
<keyword evidence="7" id="KW-0813">Transport</keyword>
<dbReference type="InterPro" id="IPR004681">
    <property type="entry name" value="TRAP_DctM"/>
</dbReference>
<name>A0ABU8BG32_9BRAD</name>
<dbReference type="RefSeq" id="WP_334483783.1">
    <property type="nucleotide sequence ID" value="NZ_JAZHRV010000001.1"/>
</dbReference>
<dbReference type="PANTHER" id="PTHR33362">
    <property type="entry name" value="SIALIC ACID TRAP TRANSPORTER PERMEASE PROTEIN SIAT-RELATED"/>
    <property type="match status" value="1"/>
</dbReference>
<dbReference type="InterPro" id="IPR010656">
    <property type="entry name" value="DctM"/>
</dbReference>
<gene>
    <name evidence="9" type="ORF">V1286_005037</name>
</gene>
<keyword evidence="2" id="KW-1003">Cell membrane</keyword>
<evidence type="ECO:0000256" key="2">
    <source>
        <dbReference type="ARBA" id="ARBA00022475"/>
    </source>
</evidence>
<feature type="transmembrane region" description="Helical" evidence="7">
    <location>
        <begin position="107"/>
        <end position="137"/>
    </location>
</feature>
<keyword evidence="10" id="KW-1185">Reference proteome</keyword>
<sequence length="460" mass="49663">MLDWLADNLALIMFVSMFFFIFIGYPVAYIMGGLALVFAVFGAWLGTFNLIGLSDIVLRMWGGVANDPVLASIPMFIFMGAILERSGSAKDMLDATEVLLKWCPGALAVSVMVMGTILAAPIGVVGAAVITLSVIALPQMLAAGYDKRLAIGTIASAGTLGILIPPAIMLVVMAEMLSTSAGNLFLAAIMPGFLLSGLYLVYIVLVAIFRPGAAPKLPPGYGPQTRRAFWYALWRGLFPMTALLVIVLGSIFAGWATPTESGAVGVLGSMFIAALNRRMTFKMMNEAIYSSCRANGLVFLIFLGATGFSYVFRVLGGDDLMISTLTHFGIDTKWEMLTFIMVLIFLLGFPFEWIEICLIVLPVFGPILLKYDFSDHIGSNAALMTWFGTLVAVNLQTAFMTPPFGATLFYMKGTAPPGVTMNDVFSAMYPFVALQVLGLMLCIYFPGISLWLPRLAGFVE</sequence>
<evidence type="ECO:0000313" key="9">
    <source>
        <dbReference type="EMBL" id="MEH2557508.1"/>
    </source>
</evidence>
<evidence type="ECO:0000256" key="6">
    <source>
        <dbReference type="ARBA" id="ARBA00023136"/>
    </source>
</evidence>
<evidence type="ECO:0000256" key="7">
    <source>
        <dbReference type="RuleBase" id="RU369079"/>
    </source>
</evidence>
<evidence type="ECO:0000313" key="10">
    <source>
        <dbReference type="Proteomes" id="UP001364224"/>
    </source>
</evidence>
<dbReference type="PANTHER" id="PTHR33362:SF7">
    <property type="entry name" value="SLL1103 PROTEIN"/>
    <property type="match status" value="1"/>
</dbReference>
<accession>A0ABU8BG32</accession>
<evidence type="ECO:0000256" key="4">
    <source>
        <dbReference type="ARBA" id="ARBA00022692"/>
    </source>
</evidence>
<comment type="subunit">
    <text evidence="7">The complex comprises the extracytoplasmic solute receptor protein and the two transmembrane proteins.</text>
</comment>
<feature type="transmembrane region" description="Helical" evidence="7">
    <location>
        <begin position="184"/>
        <end position="209"/>
    </location>
</feature>
<feature type="transmembrane region" description="Helical" evidence="7">
    <location>
        <begin position="9"/>
        <end position="28"/>
    </location>
</feature>